<gene>
    <name evidence="3" type="ORF">BDD14_2175</name>
</gene>
<name>A0A4Q7YUP8_9BACT</name>
<evidence type="ECO:0000256" key="2">
    <source>
        <dbReference type="SAM" id="SignalP"/>
    </source>
</evidence>
<accession>A0A4Q7YUP8</accession>
<feature type="region of interest" description="Disordered" evidence="1">
    <location>
        <begin position="155"/>
        <end position="190"/>
    </location>
</feature>
<feature type="compositionally biased region" description="Low complexity" evidence="1">
    <location>
        <begin position="245"/>
        <end position="261"/>
    </location>
</feature>
<keyword evidence="2" id="KW-0732">Signal</keyword>
<organism evidence="3 4">
    <name type="scientific">Edaphobacter modestus</name>
    <dbReference type="NCBI Taxonomy" id="388466"/>
    <lineage>
        <taxon>Bacteria</taxon>
        <taxon>Pseudomonadati</taxon>
        <taxon>Acidobacteriota</taxon>
        <taxon>Terriglobia</taxon>
        <taxon>Terriglobales</taxon>
        <taxon>Acidobacteriaceae</taxon>
        <taxon>Edaphobacter</taxon>
    </lineage>
</organism>
<dbReference type="OrthoDB" id="122063at2"/>
<evidence type="ECO:0000313" key="3">
    <source>
        <dbReference type="EMBL" id="RZU40705.1"/>
    </source>
</evidence>
<keyword evidence="4" id="KW-1185">Reference proteome</keyword>
<evidence type="ECO:0008006" key="5">
    <source>
        <dbReference type="Google" id="ProtNLM"/>
    </source>
</evidence>
<feature type="signal peptide" evidence="2">
    <location>
        <begin position="1"/>
        <end position="23"/>
    </location>
</feature>
<feature type="region of interest" description="Disordered" evidence="1">
    <location>
        <begin position="234"/>
        <end position="261"/>
    </location>
</feature>
<feature type="chain" id="PRO_5020776646" description="DUF5666 domain-containing protein" evidence="2">
    <location>
        <begin position="24"/>
        <end position="261"/>
    </location>
</feature>
<dbReference type="Proteomes" id="UP000292958">
    <property type="component" value="Unassembled WGS sequence"/>
</dbReference>
<evidence type="ECO:0000313" key="4">
    <source>
        <dbReference type="Proteomes" id="UP000292958"/>
    </source>
</evidence>
<dbReference type="AlphaFoldDB" id="A0A4Q7YUP8"/>
<proteinExistence type="predicted"/>
<protein>
    <recommendedName>
        <fullName evidence="5">DUF5666 domain-containing protein</fullName>
    </recommendedName>
</protein>
<evidence type="ECO:0000256" key="1">
    <source>
        <dbReference type="SAM" id="MobiDB-lite"/>
    </source>
</evidence>
<comment type="caution">
    <text evidence="3">The sequence shown here is derived from an EMBL/GenBank/DDBJ whole genome shotgun (WGS) entry which is preliminary data.</text>
</comment>
<sequence length="261" mass="26890">MRTRLARYVFTAVGILAAVGTSAAQDGPTGDGASFARGPMVRGTVTATAADHLTIKTDSDEIYQIALTPNTRLMKDRQPVKATDVKVGDGVGAMGELDAPKKTMHALFVAVADAEQVKKMREDLGKVYITGKVTAIDDVKLTVMRPDHVSQVIEVDETTSFRKGRGRRRGATTPEGSPAAEGGAAAPAADGSGEIVTLADVKVGDMIAGRGAVKHGVFVPTNLAILPAGAEGAMGMRGRRGGDDGAPANSPATPSSAPTRQ</sequence>
<dbReference type="EMBL" id="SHKW01000001">
    <property type="protein sequence ID" value="RZU40705.1"/>
    <property type="molecule type" value="Genomic_DNA"/>
</dbReference>
<dbReference type="RefSeq" id="WP_130418733.1">
    <property type="nucleotide sequence ID" value="NZ_SHKW01000001.1"/>
</dbReference>
<reference evidence="3 4" key="1">
    <citation type="submission" date="2019-02" db="EMBL/GenBank/DDBJ databases">
        <title>Genomic Encyclopedia of Archaeal and Bacterial Type Strains, Phase II (KMG-II): from individual species to whole genera.</title>
        <authorList>
            <person name="Goeker M."/>
        </authorList>
    </citation>
    <scope>NUCLEOTIDE SEQUENCE [LARGE SCALE GENOMIC DNA]</scope>
    <source>
        <strain evidence="3 4">DSM 18101</strain>
    </source>
</reference>
<feature type="compositionally biased region" description="Low complexity" evidence="1">
    <location>
        <begin position="174"/>
        <end position="190"/>
    </location>
</feature>